<protein>
    <submittedName>
        <fullName evidence="2">Uncharacterized protein</fullName>
    </submittedName>
</protein>
<gene>
    <name evidence="2" type="ORF">AVDCRST_MAG56-6045</name>
</gene>
<proteinExistence type="predicted"/>
<dbReference type="EMBL" id="CADCTQ010000491">
    <property type="protein sequence ID" value="CAA9308050.1"/>
    <property type="molecule type" value="Genomic_DNA"/>
</dbReference>
<organism evidence="2">
    <name type="scientific">uncultured Cytophagales bacterium</name>
    <dbReference type="NCBI Taxonomy" id="158755"/>
    <lineage>
        <taxon>Bacteria</taxon>
        <taxon>Pseudomonadati</taxon>
        <taxon>Bacteroidota</taxon>
        <taxon>Sphingobacteriia</taxon>
        <taxon>Sphingobacteriales</taxon>
        <taxon>environmental samples</taxon>
    </lineage>
</organism>
<dbReference type="AlphaFoldDB" id="A0A6J4KKA6"/>
<reference evidence="2" key="1">
    <citation type="submission" date="2020-02" db="EMBL/GenBank/DDBJ databases">
        <authorList>
            <person name="Meier V. D."/>
        </authorList>
    </citation>
    <scope>NUCLEOTIDE SEQUENCE</scope>
    <source>
        <strain evidence="2">AVDCRST_MAG56</strain>
    </source>
</reference>
<sequence>MGLDLFGSFWGNAKKNKPHLRMIHESPTLYKPAHYHPAQPTPHITNHHNRPTTTNPSLTLSPSNTHIR</sequence>
<accession>A0A6J4KKA6</accession>
<evidence type="ECO:0000313" key="2">
    <source>
        <dbReference type="EMBL" id="CAA9308050.1"/>
    </source>
</evidence>
<feature type="compositionally biased region" description="Low complexity" evidence="1">
    <location>
        <begin position="51"/>
        <end position="68"/>
    </location>
</feature>
<evidence type="ECO:0000256" key="1">
    <source>
        <dbReference type="SAM" id="MobiDB-lite"/>
    </source>
</evidence>
<name>A0A6J4KKA6_9SPHI</name>
<feature type="region of interest" description="Disordered" evidence="1">
    <location>
        <begin position="31"/>
        <end position="68"/>
    </location>
</feature>